<evidence type="ECO:0000256" key="1">
    <source>
        <dbReference type="ARBA" id="ARBA00022516"/>
    </source>
</evidence>
<proteinExistence type="predicted"/>
<dbReference type="Gene3D" id="3.40.47.10">
    <property type="match status" value="1"/>
</dbReference>
<keyword evidence="2" id="KW-0276">Fatty acid metabolism</keyword>
<name>A0ABS8T0V6_DATST</name>
<organism evidence="5 6">
    <name type="scientific">Datura stramonium</name>
    <name type="common">Jimsonweed</name>
    <name type="synonym">Common thornapple</name>
    <dbReference type="NCBI Taxonomy" id="4076"/>
    <lineage>
        <taxon>Eukaryota</taxon>
        <taxon>Viridiplantae</taxon>
        <taxon>Streptophyta</taxon>
        <taxon>Embryophyta</taxon>
        <taxon>Tracheophyta</taxon>
        <taxon>Spermatophyta</taxon>
        <taxon>Magnoliopsida</taxon>
        <taxon>eudicotyledons</taxon>
        <taxon>Gunneridae</taxon>
        <taxon>Pentapetalae</taxon>
        <taxon>asterids</taxon>
        <taxon>lamiids</taxon>
        <taxon>Solanales</taxon>
        <taxon>Solanaceae</taxon>
        <taxon>Solanoideae</taxon>
        <taxon>Datureae</taxon>
        <taxon>Datura</taxon>
    </lineage>
</organism>
<evidence type="ECO:0000256" key="3">
    <source>
        <dbReference type="ARBA" id="ARBA00023098"/>
    </source>
</evidence>
<sequence>MCSSTAKGQLGCGSAVPSLRVSNNDLAKIVDTNDEWIIVRQGFITRRVLSGKENLTDLAVEAARKALEMAEVHPKDVDLILMCSSTEMTCWAVLRWYDFVE</sequence>
<reference evidence="5 6" key="1">
    <citation type="journal article" date="2021" name="BMC Genomics">
        <title>Datura genome reveals duplications of psychoactive alkaloid biosynthetic genes and high mutation rate following tissue culture.</title>
        <authorList>
            <person name="Rajewski A."/>
            <person name="Carter-House D."/>
            <person name="Stajich J."/>
            <person name="Litt A."/>
        </authorList>
    </citation>
    <scope>NUCLEOTIDE SEQUENCE [LARGE SCALE GENOMIC DNA]</scope>
    <source>
        <strain evidence="5">AR-01</strain>
    </source>
</reference>
<keyword evidence="1" id="KW-0444">Lipid biosynthesis</keyword>
<evidence type="ECO:0000256" key="4">
    <source>
        <dbReference type="ARBA" id="ARBA00023160"/>
    </source>
</evidence>
<evidence type="ECO:0000313" key="5">
    <source>
        <dbReference type="EMBL" id="MCD7464977.1"/>
    </source>
</evidence>
<keyword evidence="4" id="KW-0275">Fatty acid biosynthesis</keyword>
<keyword evidence="6" id="KW-1185">Reference proteome</keyword>
<dbReference type="SUPFAM" id="SSF53901">
    <property type="entry name" value="Thiolase-like"/>
    <property type="match status" value="1"/>
</dbReference>
<gene>
    <name evidence="5" type="ORF">HAX54_000329</name>
</gene>
<dbReference type="PANTHER" id="PTHR43091">
    <property type="entry name" value="3-OXOACYL-[ACYL-CARRIER-PROTEIN] SYNTHASE"/>
    <property type="match status" value="1"/>
</dbReference>
<protein>
    <submittedName>
        <fullName evidence="5">Uncharacterized protein</fullName>
    </submittedName>
</protein>
<keyword evidence="3" id="KW-0443">Lipid metabolism</keyword>
<evidence type="ECO:0000313" key="6">
    <source>
        <dbReference type="Proteomes" id="UP000823775"/>
    </source>
</evidence>
<dbReference type="InterPro" id="IPR016039">
    <property type="entry name" value="Thiolase-like"/>
</dbReference>
<evidence type="ECO:0000256" key="2">
    <source>
        <dbReference type="ARBA" id="ARBA00022832"/>
    </source>
</evidence>
<comment type="caution">
    <text evidence="5">The sequence shown here is derived from an EMBL/GenBank/DDBJ whole genome shotgun (WGS) entry which is preliminary data.</text>
</comment>
<dbReference type="Proteomes" id="UP000823775">
    <property type="component" value="Unassembled WGS sequence"/>
</dbReference>
<accession>A0ABS8T0V6</accession>
<dbReference type="EMBL" id="JACEIK010001009">
    <property type="protein sequence ID" value="MCD7464977.1"/>
    <property type="molecule type" value="Genomic_DNA"/>
</dbReference>
<dbReference type="PANTHER" id="PTHR43091:SF3">
    <property type="entry name" value="3-OXOACYL-[ACYL-CARRIER-PROTEIN] SYNTHASE III, CHLOROPLASTIC-LIKE ISOFORM X1"/>
    <property type="match status" value="1"/>
</dbReference>